<sequence>MSTLVGYARVSTREQNPASQVAELRAAGAVRVFVDHGESSRIEDRPDWLACLDYLRPGDTLLIRALDRIAGSEKMAIETIGNLDERGVNIRSLTEPMIDTTTPMGRALFGIVAVFAQLRVDTIRENTRRGLAYARAQGRVGGRPTVMTPERTAAAARLHAEGESIAHIARVLGVGASSVSRALAKWDEEHGQELAHSA</sequence>
<dbReference type="PROSITE" id="PS00397">
    <property type="entry name" value="RECOMBINASES_1"/>
    <property type="match status" value="1"/>
</dbReference>
<dbReference type="PANTHER" id="PTHR30461:SF2">
    <property type="entry name" value="SERINE RECOMBINASE PINE-RELATED"/>
    <property type="match status" value="1"/>
</dbReference>
<keyword evidence="3" id="KW-0238">DNA-binding</keyword>
<evidence type="ECO:0000256" key="6">
    <source>
        <dbReference type="PROSITE-ProRule" id="PRU10137"/>
    </source>
</evidence>
<name>A0A4P6ERC5_9MICO</name>
<dbReference type="GO" id="GO:0003677">
    <property type="term" value="F:DNA binding"/>
    <property type="evidence" value="ECO:0007669"/>
    <property type="project" value="UniProtKB-KW"/>
</dbReference>
<dbReference type="KEGG" id="xyl:ET495_17415"/>
<dbReference type="InterPro" id="IPR050639">
    <property type="entry name" value="SSR_resolvase"/>
</dbReference>
<dbReference type="PROSITE" id="PS51736">
    <property type="entry name" value="RECOMBINASES_3"/>
    <property type="match status" value="1"/>
</dbReference>
<evidence type="ECO:0000256" key="2">
    <source>
        <dbReference type="ARBA" id="ARBA00022908"/>
    </source>
</evidence>
<dbReference type="InterPro" id="IPR006119">
    <property type="entry name" value="Resolv_N"/>
</dbReference>
<dbReference type="SMART" id="SM00857">
    <property type="entry name" value="Resolvase"/>
    <property type="match status" value="1"/>
</dbReference>
<dbReference type="PANTHER" id="PTHR30461">
    <property type="entry name" value="DNA-INVERTASE FROM LAMBDOID PROPHAGE"/>
    <property type="match status" value="1"/>
</dbReference>
<dbReference type="GO" id="GO:0015074">
    <property type="term" value="P:DNA integration"/>
    <property type="evidence" value="ECO:0007669"/>
    <property type="project" value="UniProtKB-KW"/>
</dbReference>
<evidence type="ECO:0000259" key="7">
    <source>
        <dbReference type="PROSITE" id="PS51736"/>
    </source>
</evidence>
<dbReference type="InterPro" id="IPR036162">
    <property type="entry name" value="Resolvase-like_N_sf"/>
</dbReference>
<comment type="similarity">
    <text evidence="1">Belongs to the site-specific recombinase resolvase family.</text>
</comment>
<dbReference type="Gene3D" id="1.10.10.60">
    <property type="entry name" value="Homeodomain-like"/>
    <property type="match status" value="1"/>
</dbReference>
<organism evidence="8 9">
    <name type="scientific">Xylanimonas allomyrinae</name>
    <dbReference type="NCBI Taxonomy" id="2509459"/>
    <lineage>
        <taxon>Bacteria</taxon>
        <taxon>Bacillati</taxon>
        <taxon>Actinomycetota</taxon>
        <taxon>Actinomycetes</taxon>
        <taxon>Micrococcales</taxon>
        <taxon>Promicromonosporaceae</taxon>
        <taxon>Xylanimonas</taxon>
    </lineage>
</organism>
<dbReference type="SUPFAM" id="SSF46689">
    <property type="entry name" value="Homeodomain-like"/>
    <property type="match status" value="1"/>
</dbReference>
<evidence type="ECO:0000313" key="9">
    <source>
        <dbReference type="Proteomes" id="UP000291758"/>
    </source>
</evidence>
<evidence type="ECO:0000256" key="1">
    <source>
        <dbReference type="ARBA" id="ARBA00009913"/>
    </source>
</evidence>
<dbReference type="CDD" id="cd03768">
    <property type="entry name" value="SR_ResInv"/>
    <property type="match status" value="1"/>
</dbReference>
<keyword evidence="8" id="KW-0614">Plasmid</keyword>
<dbReference type="CDD" id="cd00569">
    <property type="entry name" value="HTH_Hin_like"/>
    <property type="match status" value="1"/>
</dbReference>
<dbReference type="AlphaFoldDB" id="A0A4P6ERC5"/>
<evidence type="ECO:0000256" key="3">
    <source>
        <dbReference type="ARBA" id="ARBA00023125"/>
    </source>
</evidence>
<reference evidence="8 9" key="1">
    <citation type="submission" date="2019-01" db="EMBL/GenBank/DDBJ databases">
        <title>Genome sequencing of strain 2JSPR-7.</title>
        <authorList>
            <person name="Heo J."/>
            <person name="Kim S.-J."/>
            <person name="Kim J.-S."/>
            <person name="Hong S.-B."/>
            <person name="Kwon S.-W."/>
        </authorList>
    </citation>
    <scope>NUCLEOTIDE SEQUENCE [LARGE SCALE GENOMIC DNA]</scope>
    <source>
        <strain evidence="8 9">2JSPR-7</strain>
        <plasmid evidence="8 9">unnamed1</plasmid>
    </source>
</reference>
<dbReference type="RefSeq" id="WP_129206141.1">
    <property type="nucleotide sequence ID" value="NZ_CP035496.1"/>
</dbReference>
<accession>A0A4P6ERC5</accession>
<geneLocation type="plasmid" evidence="8">
    <name>unnamed1</name>
</geneLocation>
<keyword evidence="9" id="KW-1185">Reference proteome</keyword>
<keyword evidence="4" id="KW-0233">DNA recombination</keyword>
<dbReference type="OrthoDB" id="128993at2"/>
<dbReference type="PROSITE" id="PS00398">
    <property type="entry name" value="RECOMBINASES_2"/>
    <property type="match status" value="1"/>
</dbReference>
<dbReference type="Pfam" id="PF13384">
    <property type="entry name" value="HTH_23"/>
    <property type="match status" value="1"/>
</dbReference>
<dbReference type="InterPro" id="IPR009057">
    <property type="entry name" value="Homeodomain-like_sf"/>
</dbReference>
<dbReference type="Proteomes" id="UP000291758">
    <property type="component" value="Plasmid unnamed1"/>
</dbReference>
<evidence type="ECO:0000256" key="4">
    <source>
        <dbReference type="ARBA" id="ARBA00023172"/>
    </source>
</evidence>
<protein>
    <submittedName>
        <fullName evidence="8">Recombinase family protein</fullName>
    </submittedName>
</protein>
<dbReference type="Pfam" id="PF00239">
    <property type="entry name" value="Resolvase"/>
    <property type="match status" value="1"/>
</dbReference>
<feature type="active site" description="O-(5'-phospho-DNA)-serine intermediate" evidence="5 6">
    <location>
        <position position="11"/>
    </location>
</feature>
<keyword evidence="2" id="KW-0229">DNA integration</keyword>
<proteinExistence type="inferred from homology"/>
<evidence type="ECO:0000256" key="5">
    <source>
        <dbReference type="PIRSR" id="PIRSR606118-50"/>
    </source>
</evidence>
<evidence type="ECO:0000313" key="8">
    <source>
        <dbReference type="EMBL" id="QAY65005.1"/>
    </source>
</evidence>
<gene>
    <name evidence="8" type="ORF">ET495_17415</name>
</gene>
<dbReference type="SUPFAM" id="SSF53041">
    <property type="entry name" value="Resolvase-like"/>
    <property type="match status" value="1"/>
</dbReference>
<dbReference type="Gene3D" id="3.40.50.1390">
    <property type="entry name" value="Resolvase, N-terminal catalytic domain"/>
    <property type="match status" value="1"/>
</dbReference>
<feature type="domain" description="Resolvase/invertase-type recombinase catalytic" evidence="7">
    <location>
        <begin position="3"/>
        <end position="138"/>
    </location>
</feature>
<dbReference type="EMBL" id="CP035496">
    <property type="protein sequence ID" value="QAY65005.1"/>
    <property type="molecule type" value="Genomic_DNA"/>
</dbReference>
<dbReference type="InterPro" id="IPR006118">
    <property type="entry name" value="Recombinase_CS"/>
</dbReference>
<dbReference type="GO" id="GO:0000150">
    <property type="term" value="F:DNA strand exchange activity"/>
    <property type="evidence" value="ECO:0007669"/>
    <property type="project" value="InterPro"/>
</dbReference>